<protein>
    <submittedName>
        <fullName evidence="3">Uncharacterized protein LOC110974619</fullName>
    </submittedName>
</protein>
<dbReference type="KEGG" id="aplc:110974619"/>
<name>A0A8B7XPK2_ACAPL</name>
<keyword evidence="2" id="KW-1185">Reference proteome</keyword>
<accession>A0A8B7XPK2</accession>
<reference evidence="3" key="1">
    <citation type="submission" date="2025-08" db="UniProtKB">
        <authorList>
            <consortium name="RefSeq"/>
        </authorList>
    </citation>
    <scope>IDENTIFICATION</scope>
</reference>
<gene>
    <name evidence="3" type="primary">LOC110974619</name>
</gene>
<organism evidence="2 3">
    <name type="scientific">Acanthaster planci</name>
    <name type="common">Crown-of-thorns starfish</name>
    <dbReference type="NCBI Taxonomy" id="133434"/>
    <lineage>
        <taxon>Eukaryota</taxon>
        <taxon>Metazoa</taxon>
        <taxon>Echinodermata</taxon>
        <taxon>Eleutherozoa</taxon>
        <taxon>Asterozoa</taxon>
        <taxon>Asteroidea</taxon>
        <taxon>Valvatacea</taxon>
        <taxon>Valvatida</taxon>
        <taxon>Acanthasteridae</taxon>
        <taxon>Acanthaster</taxon>
    </lineage>
</organism>
<sequence>MARWFYVLCTGFIALMLVVDVNGCDCSRLNMRRLVCSSGSCTRSDVENAQERCLLRCKKKRTDPTEHQGSTWQHQSGRTSEQLWNEVAEQQSGDSQCLLDDIYHKLDPVWQERLIKFLKSAAEDGQK</sequence>
<keyword evidence="1" id="KW-0732">Signal</keyword>
<proteinExistence type="predicted"/>
<evidence type="ECO:0000313" key="3">
    <source>
        <dbReference type="RefSeq" id="XP_022082102.1"/>
    </source>
</evidence>
<feature type="signal peptide" evidence="1">
    <location>
        <begin position="1"/>
        <end position="23"/>
    </location>
</feature>
<dbReference type="RefSeq" id="XP_022082102.1">
    <property type="nucleotide sequence ID" value="XM_022226410.1"/>
</dbReference>
<dbReference type="OMA" id="CLLRCKK"/>
<dbReference type="OrthoDB" id="10389167at2759"/>
<evidence type="ECO:0000313" key="2">
    <source>
        <dbReference type="Proteomes" id="UP000694845"/>
    </source>
</evidence>
<feature type="chain" id="PRO_5034055881" evidence="1">
    <location>
        <begin position="24"/>
        <end position="127"/>
    </location>
</feature>
<dbReference type="Proteomes" id="UP000694845">
    <property type="component" value="Unplaced"/>
</dbReference>
<dbReference type="AlphaFoldDB" id="A0A8B7XPK2"/>
<dbReference type="GeneID" id="110974619"/>
<evidence type="ECO:0000256" key="1">
    <source>
        <dbReference type="SAM" id="SignalP"/>
    </source>
</evidence>